<sequence length="221" mass="23609">MPLSVVPPEDASELVPFQPELVNSAVQGHLESAVKGHIKQCGKEVLLSFGSLLRGYDTQTGRVYSQFQLGRQERPLVGPFVELVRQQSVHLVVAVSGGSGGPLLCVCQPVSGRVVRAIRLAAPVTHMCLVSAQRLGALGGGCVALATEDRRLLLVDLCLDSPRHYSDELRPASLVPLDGVFTDELPGTALVHGAPLHCFVHLCETLYTGLGHLCYGMTVNL</sequence>
<reference evidence="1" key="1">
    <citation type="submission" date="2020-05" db="EMBL/GenBank/DDBJ databases">
        <title>Large-scale comparative analyses of tick genomes elucidate their genetic diversity and vector capacities.</title>
        <authorList>
            <person name="Jia N."/>
            <person name="Wang J."/>
            <person name="Shi W."/>
            <person name="Du L."/>
            <person name="Sun Y."/>
            <person name="Zhan W."/>
            <person name="Jiang J."/>
            <person name="Wang Q."/>
            <person name="Zhang B."/>
            <person name="Ji P."/>
            <person name="Sakyi L.B."/>
            <person name="Cui X."/>
            <person name="Yuan T."/>
            <person name="Jiang B."/>
            <person name="Yang W."/>
            <person name="Lam T.T.-Y."/>
            <person name="Chang Q."/>
            <person name="Ding S."/>
            <person name="Wang X."/>
            <person name="Zhu J."/>
            <person name="Ruan X."/>
            <person name="Zhao L."/>
            <person name="Wei J."/>
            <person name="Que T."/>
            <person name="Du C."/>
            <person name="Cheng J."/>
            <person name="Dai P."/>
            <person name="Han X."/>
            <person name="Huang E."/>
            <person name="Gao Y."/>
            <person name="Liu J."/>
            <person name="Shao H."/>
            <person name="Ye R."/>
            <person name="Li L."/>
            <person name="Wei W."/>
            <person name="Wang X."/>
            <person name="Wang C."/>
            <person name="Yang T."/>
            <person name="Huo Q."/>
            <person name="Li W."/>
            <person name="Guo W."/>
            <person name="Chen H."/>
            <person name="Zhou L."/>
            <person name="Ni X."/>
            <person name="Tian J."/>
            <person name="Zhou Y."/>
            <person name="Sheng Y."/>
            <person name="Liu T."/>
            <person name="Pan Y."/>
            <person name="Xia L."/>
            <person name="Li J."/>
            <person name="Zhao F."/>
            <person name="Cao W."/>
        </authorList>
    </citation>
    <scope>NUCLEOTIDE SEQUENCE</scope>
    <source>
        <strain evidence="1">Hyas-2018</strain>
    </source>
</reference>
<gene>
    <name evidence="1" type="ORF">HPB50_006113</name>
</gene>
<comment type="caution">
    <text evidence="1">The sequence shown here is derived from an EMBL/GenBank/DDBJ whole genome shotgun (WGS) entry which is preliminary data.</text>
</comment>
<proteinExistence type="predicted"/>
<evidence type="ECO:0000313" key="1">
    <source>
        <dbReference type="EMBL" id="KAH6935463.1"/>
    </source>
</evidence>
<organism evidence="1 2">
    <name type="scientific">Hyalomma asiaticum</name>
    <name type="common">Tick</name>
    <dbReference type="NCBI Taxonomy" id="266040"/>
    <lineage>
        <taxon>Eukaryota</taxon>
        <taxon>Metazoa</taxon>
        <taxon>Ecdysozoa</taxon>
        <taxon>Arthropoda</taxon>
        <taxon>Chelicerata</taxon>
        <taxon>Arachnida</taxon>
        <taxon>Acari</taxon>
        <taxon>Parasitiformes</taxon>
        <taxon>Ixodida</taxon>
        <taxon>Ixodoidea</taxon>
        <taxon>Ixodidae</taxon>
        <taxon>Hyalomminae</taxon>
        <taxon>Hyalomma</taxon>
    </lineage>
</organism>
<protein>
    <submittedName>
        <fullName evidence="1">Uncharacterized protein</fullName>
    </submittedName>
</protein>
<dbReference type="Proteomes" id="UP000821845">
    <property type="component" value="Chromosome 3"/>
</dbReference>
<accession>A0ACB7SNV6</accession>
<dbReference type="EMBL" id="CM023483">
    <property type="protein sequence ID" value="KAH6935463.1"/>
    <property type="molecule type" value="Genomic_DNA"/>
</dbReference>
<keyword evidence="2" id="KW-1185">Reference proteome</keyword>
<name>A0ACB7SNV6_HYAAI</name>
<evidence type="ECO:0000313" key="2">
    <source>
        <dbReference type="Proteomes" id="UP000821845"/>
    </source>
</evidence>